<accession>A0A4Y2JHR6</accession>
<gene>
    <name evidence="1" type="ORF">AVEN_178444_1</name>
</gene>
<proteinExistence type="predicted"/>
<protein>
    <submittedName>
        <fullName evidence="1">Uncharacterized protein</fullName>
    </submittedName>
</protein>
<reference evidence="1 2" key="1">
    <citation type="journal article" date="2019" name="Sci. Rep.">
        <title>Orb-weaving spider Araneus ventricosus genome elucidates the spidroin gene catalogue.</title>
        <authorList>
            <person name="Kono N."/>
            <person name="Nakamura H."/>
            <person name="Ohtoshi R."/>
            <person name="Moran D.A.P."/>
            <person name="Shinohara A."/>
            <person name="Yoshida Y."/>
            <person name="Fujiwara M."/>
            <person name="Mori M."/>
            <person name="Tomita M."/>
            <person name="Arakawa K."/>
        </authorList>
    </citation>
    <scope>NUCLEOTIDE SEQUENCE [LARGE SCALE GENOMIC DNA]</scope>
</reference>
<comment type="caution">
    <text evidence="1">The sequence shown here is derived from an EMBL/GenBank/DDBJ whole genome shotgun (WGS) entry which is preliminary data.</text>
</comment>
<name>A0A4Y2JHR6_ARAVE</name>
<dbReference type="EMBL" id="BGPR01003495">
    <property type="protein sequence ID" value="GBM88852.1"/>
    <property type="molecule type" value="Genomic_DNA"/>
</dbReference>
<dbReference type="AlphaFoldDB" id="A0A4Y2JHR6"/>
<sequence>MFQGCFSRSLDRVFFNSYVSPLSVNCNTGQHCAARGLTHTCGYRTKRCDTFPLLQLIVAFVKSVPLTAVTHWCGALNPHPPTNPWGLKSTEMDEEGWCGAEVSKGGASSGVVRVI</sequence>
<evidence type="ECO:0000313" key="2">
    <source>
        <dbReference type="Proteomes" id="UP000499080"/>
    </source>
</evidence>
<evidence type="ECO:0000313" key="1">
    <source>
        <dbReference type="EMBL" id="GBM88852.1"/>
    </source>
</evidence>
<organism evidence="1 2">
    <name type="scientific">Araneus ventricosus</name>
    <name type="common">Orbweaver spider</name>
    <name type="synonym">Epeira ventricosa</name>
    <dbReference type="NCBI Taxonomy" id="182803"/>
    <lineage>
        <taxon>Eukaryota</taxon>
        <taxon>Metazoa</taxon>
        <taxon>Ecdysozoa</taxon>
        <taxon>Arthropoda</taxon>
        <taxon>Chelicerata</taxon>
        <taxon>Arachnida</taxon>
        <taxon>Araneae</taxon>
        <taxon>Araneomorphae</taxon>
        <taxon>Entelegynae</taxon>
        <taxon>Araneoidea</taxon>
        <taxon>Araneidae</taxon>
        <taxon>Araneus</taxon>
    </lineage>
</organism>
<keyword evidence="2" id="KW-1185">Reference proteome</keyword>
<dbReference type="Proteomes" id="UP000499080">
    <property type="component" value="Unassembled WGS sequence"/>
</dbReference>